<evidence type="ECO:0000259" key="2">
    <source>
        <dbReference type="PROSITE" id="PS50119"/>
    </source>
</evidence>
<dbReference type="PROSITE" id="PS50119">
    <property type="entry name" value="ZF_BBOX"/>
    <property type="match status" value="2"/>
</dbReference>
<proteinExistence type="predicted"/>
<keyword evidence="4" id="KW-1185">Reference proteome</keyword>
<evidence type="ECO:0000256" key="1">
    <source>
        <dbReference type="PROSITE-ProRule" id="PRU00024"/>
    </source>
</evidence>
<dbReference type="InterPro" id="IPR000315">
    <property type="entry name" value="Znf_B-box"/>
</dbReference>
<sequence length="182" mass="21388">MAGIKEGTSLIKCGPCLFDGNTVEPRYFCVDCLEYLCTECIRDHRRSKSSREHKILEEEELPMDVKLFEEMKKLSDCTKHTDIEIDQYCPTHDVLICRYCLQNDHELCKGHSDISCVLEEVSKYKNVEEQFNDLQSKCKASFTEMMQILEAAQNEIYKVQKDINDFIRKLKHNIDHLRKDIE</sequence>
<dbReference type="Gene3D" id="3.30.160.60">
    <property type="entry name" value="Classic Zinc Finger"/>
    <property type="match status" value="1"/>
</dbReference>
<dbReference type="Proteomes" id="UP000828390">
    <property type="component" value="Unassembled WGS sequence"/>
</dbReference>
<comment type="caution">
    <text evidence="3">The sequence shown here is derived from an EMBL/GenBank/DDBJ whole genome shotgun (WGS) entry which is preliminary data.</text>
</comment>
<evidence type="ECO:0000313" key="4">
    <source>
        <dbReference type="Proteomes" id="UP000828390"/>
    </source>
</evidence>
<name>A0A9D4C8L8_DREPO</name>
<dbReference type="AlphaFoldDB" id="A0A9D4C8L8"/>
<reference evidence="3" key="2">
    <citation type="submission" date="2020-11" db="EMBL/GenBank/DDBJ databases">
        <authorList>
            <person name="McCartney M.A."/>
            <person name="Auch B."/>
            <person name="Kono T."/>
            <person name="Mallez S."/>
            <person name="Becker A."/>
            <person name="Gohl D.M."/>
            <person name="Silverstein K.A.T."/>
            <person name="Koren S."/>
            <person name="Bechman K.B."/>
            <person name="Herman A."/>
            <person name="Abrahante J.E."/>
            <person name="Garbe J."/>
        </authorList>
    </citation>
    <scope>NUCLEOTIDE SEQUENCE</scope>
    <source>
        <strain evidence="3">Duluth1</strain>
        <tissue evidence="3">Whole animal</tissue>
    </source>
</reference>
<organism evidence="3 4">
    <name type="scientific">Dreissena polymorpha</name>
    <name type="common">Zebra mussel</name>
    <name type="synonym">Mytilus polymorpha</name>
    <dbReference type="NCBI Taxonomy" id="45954"/>
    <lineage>
        <taxon>Eukaryota</taxon>
        <taxon>Metazoa</taxon>
        <taxon>Spiralia</taxon>
        <taxon>Lophotrochozoa</taxon>
        <taxon>Mollusca</taxon>
        <taxon>Bivalvia</taxon>
        <taxon>Autobranchia</taxon>
        <taxon>Heteroconchia</taxon>
        <taxon>Euheterodonta</taxon>
        <taxon>Imparidentia</taxon>
        <taxon>Neoheterodontei</taxon>
        <taxon>Myida</taxon>
        <taxon>Dreissenoidea</taxon>
        <taxon>Dreissenidae</taxon>
        <taxon>Dreissena</taxon>
    </lineage>
</organism>
<protein>
    <recommendedName>
        <fullName evidence="2">B box-type domain-containing protein</fullName>
    </recommendedName>
</protein>
<keyword evidence="1" id="KW-0862">Zinc</keyword>
<dbReference type="PANTHER" id="PTHR25462:SF296">
    <property type="entry name" value="MEIOTIC P26, ISOFORM F"/>
    <property type="match status" value="1"/>
</dbReference>
<accession>A0A9D4C8L8</accession>
<dbReference type="GO" id="GO:0008270">
    <property type="term" value="F:zinc ion binding"/>
    <property type="evidence" value="ECO:0007669"/>
    <property type="project" value="UniProtKB-KW"/>
</dbReference>
<dbReference type="EMBL" id="JAIWYP010000013">
    <property type="protein sequence ID" value="KAH3719260.1"/>
    <property type="molecule type" value="Genomic_DNA"/>
</dbReference>
<dbReference type="InterPro" id="IPR047153">
    <property type="entry name" value="TRIM45/56/19-like"/>
</dbReference>
<gene>
    <name evidence="3" type="ORF">DPMN_062092</name>
</gene>
<dbReference type="PANTHER" id="PTHR25462">
    <property type="entry name" value="BONUS, ISOFORM C-RELATED"/>
    <property type="match status" value="1"/>
</dbReference>
<keyword evidence="1" id="KW-0863">Zinc-finger</keyword>
<feature type="domain" description="B box-type" evidence="2">
    <location>
        <begin position="72"/>
        <end position="116"/>
    </location>
</feature>
<dbReference type="SUPFAM" id="SSF57845">
    <property type="entry name" value="B-box zinc-binding domain"/>
    <property type="match status" value="1"/>
</dbReference>
<keyword evidence="1" id="KW-0479">Metal-binding</keyword>
<reference evidence="3" key="1">
    <citation type="journal article" date="2019" name="bioRxiv">
        <title>The Genome of the Zebra Mussel, Dreissena polymorpha: A Resource for Invasive Species Research.</title>
        <authorList>
            <person name="McCartney M.A."/>
            <person name="Auch B."/>
            <person name="Kono T."/>
            <person name="Mallez S."/>
            <person name="Zhang Y."/>
            <person name="Obille A."/>
            <person name="Becker A."/>
            <person name="Abrahante J.E."/>
            <person name="Garbe J."/>
            <person name="Badalamenti J.P."/>
            <person name="Herman A."/>
            <person name="Mangelson H."/>
            <person name="Liachko I."/>
            <person name="Sullivan S."/>
            <person name="Sone E.D."/>
            <person name="Koren S."/>
            <person name="Silverstein K.A.T."/>
            <person name="Beckman K.B."/>
            <person name="Gohl D.M."/>
        </authorList>
    </citation>
    <scope>NUCLEOTIDE SEQUENCE</scope>
    <source>
        <strain evidence="3">Duluth1</strain>
        <tissue evidence="3">Whole animal</tissue>
    </source>
</reference>
<evidence type="ECO:0000313" key="3">
    <source>
        <dbReference type="EMBL" id="KAH3719260.1"/>
    </source>
</evidence>
<feature type="domain" description="B box-type" evidence="2">
    <location>
        <begin position="8"/>
        <end position="58"/>
    </location>
</feature>